<evidence type="ECO:0000313" key="3">
    <source>
        <dbReference type="Proteomes" id="UP000078597"/>
    </source>
</evidence>
<dbReference type="Proteomes" id="UP000078597">
    <property type="component" value="Unassembled WGS sequence"/>
</dbReference>
<feature type="region of interest" description="Disordered" evidence="1">
    <location>
        <begin position="190"/>
        <end position="222"/>
    </location>
</feature>
<feature type="compositionally biased region" description="Acidic residues" evidence="1">
    <location>
        <begin position="190"/>
        <end position="202"/>
    </location>
</feature>
<dbReference type="VEuPathDB" id="PlasmoDB:PmUG01_07047800"/>
<feature type="compositionally biased region" description="Polar residues" evidence="1">
    <location>
        <begin position="148"/>
        <end position="159"/>
    </location>
</feature>
<evidence type="ECO:0000256" key="1">
    <source>
        <dbReference type="SAM" id="MobiDB-lite"/>
    </source>
</evidence>
<organism evidence="2 3">
    <name type="scientific">Plasmodium malariae</name>
    <dbReference type="NCBI Taxonomy" id="5858"/>
    <lineage>
        <taxon>Eukaryota</taxon>
        <taxon>Sar</taxon>
        <taxon>Alveolata</taxon>
        <taxon>Apicomplexa</taxon>
        <taxon>Aconoidasida</taxon>
        <taxon>Haemosporida</taxon>
        <taxon>Plasmodiidae</taxon>
        <taxon>Plasmodium</taxon>
        <taxon>Plasmodium (Plasmodium)</taxon>
    </lineage>
</organism>
<proteinExistence type="predicted"/>
<gene>
    <name evidence="2" type="ORF">PMALA_078090</name>
</gene>
<sequence length="480" mass="56171">MVIVNGVVNNGHNSNAQVIGSGFSIMSPQYGSPQEIIAKHKLFSPFIFFYITLVYVVNSFRKAYDWYFNKNSVQQPRRNYMLTMQSAIPENKNKFSIEDVFSGKTHITDYAHKLWKGNGLISGLNKQKEIQQYHTSQNSAYGRPPSYGATNFPSPTRNSLVPYAGDYKLNVSSDDDSDDDSDDEAYEIYAYEDDDDDDDEDNDINKNNYLNNNDDDDDDDKDEKYKKMREQMKKEVRKELKNKLKREIKKEFKKNFKKEITQIVKDTIGATEPSIHSIFPKKSNIDDRQLLENILHGRKNKNKEEEEEEEDDIENGGANDNMQGLEKYLKLAKLQNKCKENEKKEQDTVQELKDVQEQIKKIEKQLEVLKEEQNKNESANREEQNEYMTIQDKYKQQQEKAIHQILHKELNRMHTTKKQQEQQLTEQLQGIQKKLQFFRDKLEKTFQQVKNGGTGEEVKLPDTGVIIIPEIKRMEQKINC</sequence>
<feature type="region of interest" description="Disordered" evidence="1">
    <location>
        <begin position="296"/>
        <end position="321"/>
    </location>
</feature>
<feature type="compositionally biased region" description="Acidic residues" evidence="1">
    <location>
        <begin position="305"/>
        <end position="314"/>
    </location>
</feature>
<feature type="region of interest" description="Disordered" evidence="1">
    <location>
        <begin position="135"/>
        <end position="159"/>
    </location>
</feature>
<name>A0A1A8X8Z6_PLAMA</name>
<accession>A0A1A8X8Z6</accession>
<dbReference type="EMBL" id="FLQW01006611">
    <property type="protein sequence ID" value="SBT00739.1"/>
    <property type="molecule type" value="Genomic_DNA"/>
</dbReference>
<reference evidence="3" key="1">
    <citation type="submission" date="2016-05" db="EMBL/GenBank/DDBJ databases">
        <authorList>
            <person name="Naeem Raeece"/>
        </authorList>
    </citation>
    <scope>NUCLEOTIDE SEQUENCE [LARGE SCALE GENOMIC DNA]</scope>
</reference>
<evidence type="ECO:0000313" key="2">
    <source>
        <dbReference type="EMBL" id="SBT00739.1"/>
    </source>
</evidence>
<dbReference type="AlphaFoldDB" id="A0A1A8X8Z6"/>
<protein>
    <submittedName>
        <fullName evidence="2">Uncharacterized protein</fullName>
    </submittedName>
</protein>